<evidence type="ECO:0000259" key="8">
    <source>
        <dbReference type="Pfam" id="PF00171"/>
    </source>
</evidence>
<feature type="active site" evidence="5 6">
    <location>
        <position position="222"/>
    </location>
</feature>
<evidence type="ECO:0000256" key="3">
    <source>
        <dbReference type="ARBA" id="ARBA00023027"/>
    </source>
</evidence>
<evidence type="ECO:0000256" key="1">
    <source>
        <dbReference type="ARBA" id="ARBA00009986"/>
    </source>
</evidence>
<dbReference type="PANTHER" id="PTHR43570:SF16">
    <property type="entry name" value="ALDEHYDE DEHYDROGENASE TYPE III, ISOFORM Q"/>
    <property type="match status" value="1"/>
</dbReference>
<dbReference type="InterPro" id="IPR029510">
    <property type="entry name" value="Ald_DH_CS_GLU"/>
</dbReference>
<dbReference type="AlphaFoldDB" id="A0AAW0ANW6"/>
<proteinExistence type="inferred from homology"/>
<dbReference type="Gene3D" id="3.40.605.10">
    <property type="entry name" value="Aldehyde Dehydrogenase, Chain A, domain 1"/>
    <property type="match status" value="1"/>
</dbReference>
<dbReference type="Gene3D" id="3.40.309.10">
    <property type="entry name" value="Aldehyde Dehydrogenase, Chain A, domain 2"/>
    <property type="match status" value="1"/>
</dbReference>
<dbReference type="InterPro" id="IPR015590">
    <property type="entry name" value="Aldehyde_DH_dom"/>
</dbReference>
<evidence type="ECO:0000256" key="5">
    <source>
        <dbReference type="PIRSR" id="PIRSR036492-1"/>
    </source>
</evidence>
<keyword evidence="3" id="KW-0520">NAD</keyword>
<dbReference type="PIRSF" id="PIRSF036492">
    <property type="entry name" value="ALDH"/>
    <property type="match status" value="1"/>
</dbReference>
<feature type="domain" description="Aldehyde dehydrogenase" evidence="8">
    <location>
        <begin position="35"/>
        <end position="439"/>
    </location>
</feature>
<name>A0AAW0ANW6_9AGAR</name>
<dbReference type="PROSITE" id="PS00687">
    <property type="entry name" value="ALDEHYDE_DEHYDR_GLU"/>
    <property type="match status" value="1"/>
</dbReference>
<dbReference type="InterPro" id="IPR016161">
    <property type="entry name" value="Ald_DH/histidinol_DH"/>
</dbReference>
<dbReference type="InterPro" id="IPR016162">
    <property type="entry name" value="Ald_DH_N"/>
</dbReference>
<dbReference type="GO" id="GO:0004029">
    <property type="term" value="F:aldehyde dehydrogenase (NAD+) activity"/>
    <property type="evidence" value="ECO:0007669"/>
    <property type="project" value="TreeGrafter"/>
</dbReference>
<dbReference type="SUPFAM" id="SSF53720">
    <property type="entry name" value="ALDH-like"/>
    <property type="match status" value="1"/>
</dbReference>
<organism evidence="9 10">
    <name type="scientific">Favolaschia claudopus</name>
    <dbReference type="NCBI Taxonomy" id="2862362"/>
    <lineage>
        <taxon>Eukaryota</taxon>
        <taxon>Fungi</taxon>
        <taxon>Dikarya</taxon>
        <taxon>Basidiomycota</taxon>
        <taxon>Agaricomycotina</taxon>
        <taxon>Agaricomycetes</taxon>
        <taxon>Agaricomycetidae</taxon>
        <taxon>Agaricales</taxon>
        <taxon>Marasmiineae</taxon>
        <taxon>Mycenaceae</taxon>
        <taxon>Favolaschia</taxon>
    </lineage>
</organism>
<dbReference type="Proteomes" id="UP001362999">
    <property type="component" value="Unassembled WGS sequence"/>
</dbReference>
<comment type="caution">
    <text evidence="9">The sequence shown here is derived from an EMBL/GenBank/DDBJ whole genome shotgun (WGS) entry which is preliminary data.</text>
</comment>
<gene>
    <name evidence="9" type="ORF">R3P38DRAFT_2720300</name>
</gene>
<accession>A0AAW0ANW6</accession>
<keyword evidence="10" id="KW-1185">Reference proteome</keyword>
<sequence>MKRPPCTHTMTTLVSNIPVIQNILRTSFSNGLTRPLEWRKHQILQLARMLQDNKEVFADALYKDLGKPKLEAFGEIGVLIERSVLSAQQLDDWTRPTSIDCLDWQRSTQPTVYMAPKGTVLIIAPWNYPLALVLQPLIGAIAAGCCAVCKPSEIASHTAMALAEVMPQYLDSSAYRVVLGAVAETTKLLELQWDHIFYTGNGRIARIISTAAAKFLTPLTLELGGKSPVIVDPSFDINLAAKRIIGGKAHNGGQICVSPDYIVIPRSHQDILVSALKRFYAEFFPDGSLASDSISRIVSPSHHARLMDLIKRSKSEVAFGGRTEGQSKIELTVFKNVLPEDSLMEDEIFGPLLPIVAVENMDAAIEFVRTRDHPLALYAFTDDPALKKRLLEETLSGAVVFNDLITQLAFNNLPFGGVGPSGYGRQYLKYTFEAFSYQRSSIDVPKELEPFLAARYPPYDDEKVKIMGAAVDMTIPPSS</sequence>
<evidence type="ECO:0000256" key="6">
    <source>
        <dbReference type="PROSITE-ProRule" id="PRU10007"/>
    </source>
</evidence>
<dbReference type="GO" id="GO:0006081">
    <property type="term" value="P:aldehyde metabolic process"/>
    <property type="evidence" value="ECO:0007669"/>
    <property type="project" value="InterPro"/>
</dbReference>
<evidence type="ECO:0000256" key="7">
    <source>
        <dbReference type="RuleBase" id="RU003345"/>
    </source>
</evidence>
<dbReference type="FunFam" id="3.40.309.10:FF:000003">
    <property type="entry name" value="Aldehyde dehydrogenase"/>
    <property type="match status" value="1"/>
</dbReference>
<dbReference type="EMBL" id="JAWWNJ010000057">
    <property type="protein sequence ID" value="KAK7014366.1"/>
    <property type="molecule type" value="Genomic_DNA"/>
</dbReference>
<dbReference type="FunFam" id="3.40.605.10:FF:000004">
    <property type="entry name" value="Aldehyde dehydrogenase"/>
    <property type="match status" value="1"/>
</dbReference>
<feature type="active site" evidence="5">
    <location>
        <position position="256"/>
    </location>
</feature>
<dbReference type="Pfam" id="PF00171">
    <property type="entry name" value="Aldedh"/>
    <property type="match status" value="1"/>
</dbReference>
<reference evidence="9 10" key="1">
    <citation type="journal article" date="2024" name="J Genomics">
        <title>Draft genome sequencing and assembly of Favolaschia claudopus CIRM-BRFM 2984 isolated from oak limbs.</title>
        <authorList>
            <person name="Navarro D."/>
            <person name="Drula E."/>
            <person name="Chaduli D."/>
            <person name="Cazenave R."/>
            <person name="Ahrendt S."/>
            <person name="Wang J."/>
            <person name="Lipzen A."/>
            <person name="Daum C."/>
            <person name="Barry K."/>
            <person name="Grigoriev I.V."/>
            <person name="Favel A."/>
            <person name="Rosso M.N."/>
            <person name="Martin F."/>
        </authorList>
    </citation>
    <scope>NUCLEOTIDE SEQUENCE [LARGE SCALE GENOMIC DNA]</scope>
    <source>
        <strain evidence="9 10">CIRM-BRFM 2984</strain>
    </source>
</reference>
<evidence type="ECO:0000256" key="2">
    <source>
        <dbReference type="ARBA" id="ARBA00023002"/>
    </source>
</evidence>
<dbReference type="PANTHER" id="PTHR43570">
    <property type="entry name" value="ALDEHYDE DEHYDROGENASE"/>
    <property type="match status" value="1"/>
</dbReference>
<evidence type="ECO:0000313" key="10">
    <source>
        <dbReference type="Proteomes" id="UP001362999"/>
    </source>
</evidence>
<dbReference type="GO" id="GO:0005737">
    <property type="term" value="C:cytoplasm"/>
    <property type="evidence" value="ECO:0007669"/>
    <property type="project" value="TreeGrafter"/>
</dbReference>
<evidence type="ECO:0000256" key="4">
    <source>
        <dbReference type="PIRNR" id="PIRNR036492"/>
    </source>
</evidence>
<keyword evidence="2 4" id="KW-0560">Oxidoreductase</keyword>
<protein>
    <recommendedName>
        <fullName evidence="4">Aldehyde dehydrogenase</fullName>
    </recommendedName>
</protein>
<evidence type="ECO:0000313" key="9">
    <source>
        <dbReference type="EMBL" id="KAK7014366.1"/>
    </source>
</evidence>
<dbReference type="InterPro" id="IPR016163">
    <property type="entry name" value="Ald_DH_C"/>
</dbReference>
<comment type="similarity">
    <text evidence="1 4 7">Belongs to the aldehyde dehydrogenase family.</text>
</comment>
<dbReference type="InterPro" id="IPR012394">
    <property type="entry name" value="Aldehyde_DH_NAD(P)"/>
</dbReference>